<dbReference type="InterPro" id="IPR017853">
    <property type="entry name" value="GH"/>
</dbReference>
<evidence type="ECO:0000313" key="2">
    <source>
        <dbReference type="Proteomes" id="UP000198541"/>
    </source>
</evidence>
<dbReference type="SUPFAM" id="SSF51445">
    <property type="entry name" value="(Trans)glycosidases"/>
    <property type="match status" value="1"/>
</dbReference>
<dbReference type="STRING" id="332524.SAMN04487766_106156"/>
<keyword evidence="2" id="KW-1185">Reference proteome</keyword>
<reference evidence="2" key="1">
    <citation type="submission" date="2016-10" db="EMBL/GenBank/DDBJ databases">
        <authorList>
            <person name="Varghese N."/>
            <person name="Submissions S."/>
        </authorList>
    </citation>
    <scope>NUCLEOTIDE SEQUENCE [LARGE SCALE GENOMIC DNA]</scope>
    <source>
        <strain evidence="2">DSM 27982</strain>
    </source>
</reference>
<evidence type="ECO:0000313" key="1">
    <source>
        <dbReference type="EMBL" id="SDN55603.1"/>
    </source>
</evidence>
<dbReference type="Proteomes" id="UP000198541">
    <property type="component" value="Unassembled WGS sequence"/>
</dbReference>
<dbReference type="RefSeq" id="WP_092535448.1">
    <property type="nucleotide sequence ID" value="NZ_FNIM01000006.1"/>
</dbReference>
<gene>
    <name evidence="1" type="ORF">SAMN05216355_106111</name>
</gene>
<name>A0A1H0CCR5_9ACTO</name>
<accession>A0A1H0CCR5</accession>
<dbReference type="AlphaFoldDB" id="A0A1H0CCR5"/>
<protein>
    <submittedName>
        <fullName evidence="1">Alpha-glucosidase</fullName>
    </submittedName>
</protein>
<organism evidence="1 2">
    <name type="scientific">Actinomyces ruminicola</name>
    <dbReference type="NCBI Taxonomy" id="332524"/>
    <lineage>
        <taxon>Bacteria</taxon>
        <taxon>Bacillati</taxon>
        <taxon>Actinomycetota</taxon>
        <taxon>Actinomycetes</taxon>
        <taxon>Actinomycetales</taxon>
        <taxon>Actinomycetaceae</taxon>
        <taxon>Actinomyces</taxon>
    </lineage>
</organism>
<dbReference type="Gene3D" id="3.20.20.80">
    <property type="entry name" value="Glycosidases"/>
    <property type="match status" value="1"/>
</dbReference>
<proteinExistence type="predicted"/>
<dbReference type="EMBL" id="FNIM01000006">
    <property type="protein sequence ID" value="SDN55603.1"/>
    <property type="molecule type" value="Genomic_DNA"/>
</dbReference>
<sequence>MTTTTTLVHRAYTGPAEWWRDGLVYEIPSPNLGAEELDRMDAVLEHVASLGFGAILIRPSRIAADSGMASFHHFTERAHERGMRVIVRVSGALGPVTSTYAREDNPIFVGREQVQDGLVDRAASFLAAGADGVDLGTIVPPEVWDESDLERLSEYFAVVHSLLAEYVPEGTLGADVSASYPEALLHHVQDDWLHHLRDDRLMLSSWDPTSLTSAITTSLAEHDSFGASPVWRYLPSYRLAEALGTGDGRRWFDGISPVELHRRSLALQTLVLALPGSVYLRQGDEVGLLDADKPADPLALADVVNEQAGFQGSQFASPLATVRHAIYVRHEHNLAAAPFAFVKGLEWCPRDVLVVLTRDVLVLVNASPRSLILPEHAEVLLSSGALDQEGGSLIVPPSTTAWINAATVA</sequence>